<feature type="transmembrane region" description="Helical" evidence="2">
    <location>
        <begin position="109"/>
        <end position="128"/>
    </location>
</feature>
<evidence type="ECO:0000313" key="4">
    <source>
        <dbReference type="Proteomes" id="UP000294599"/>
    </source>
</evidence>
<feature type="transmembrane region" description="Helical" evidence="2">
    <location>
        <begin position="71"/>
        <end position="102"/>
    </location>
</feature>
<dbReference type="PANTHER" id="PTHR33219">
    <property type="entry name" value="YLMG HOMOLOG PROTEIN 2, CHLOROPLASTIC"/>
    <property type="match status" value="1"/>
</dbReference>
<organism evidence="3 4">
    <name type="scientific">Pseudofulvimonas gallinarii</name>
    <dbReference type="NCBI Taxonomy" id="634155"/>
    <lineage>
        <taxon>Bacteria</taxon>
        <taxon>Pseudomonadati</taxon>
        <taxon>Pseudomonadota</taxon>
        <taxon>Gammaproteobacteria</taxon>
        <taxon>Lysobacterales</taxon>
        <taxon>Rhodanobacteraceae</taxon>
        <taxon>Pseudofulvimonas</taxon>
    </lineage>
</organism>
<proteinExistence type="inferred from homology"/>
<dbReference type="EMBL" id="SMAF01000008">
    <property type="protein sequence ID" value="TCS98461.1"/>
    <property type="molecule type" value="Genomic_DNA"/>
</dbReference>
<dbReference type="Pfam" id="PF02325">
    <property type="entry name" value="CCB3_YggT"/>
    <property type="match status" value="2"/>
</dbReference>
<keyword evidence="2" id="KW-1133">Transmembrane helix</keyword>
<dbReference type="GO" id="GO:0016020">
    <property type="term" value="C:membrane"/>
    <property type="evidence" value="ECO:0007669"/>
    <property type="project" value="InterPro"/>
</dbReference>
<keyword evidence="4" id="KW-1185">Reference proteome</keyword>
<dbReference type="Proteomes" id="UP000294599">
    <property type="component" value="Unassembled WGS sequence"/>
</dbReference>
<feature type="transmembrane region" description="Helical" evidence="2">
    <location>
        <begin position="161"/>
        <end position="182"/>
    </location>
</feature>
<feature type="transmembrane region" description="Helical" evidence="2">
    <location>
        <begin position="7"/>
        <end position="29"/>
    </location>
</feature>
<dbReference type="OrthoDB" id="9806665at2"/>
<dbReference type="InterPro" id="IPR003425">
    <property type="entry name" value="CCB3/YggT"/>
</dbReference>
<keyword evidence="2" id="KW-0812">Transmembrane</keyword>
<comment type="similarity">
    <text evidence="1">Belongs to the YggT family.</text>
</comment>
<gene>
    <name evidence="3" type="ORF">EDC25_10841</name>
</gene>
<evidence type="ECO:0000313" key="3">
    <source>
        <dbReference type="EMBL" id="TCS98461.1"/>
    </source>
</evidence>
<dbReference type="PANTHER" id="PTHR33219:SF14">
    <property type="entry name" value="PROTEIN COFACTOR ASSEMBLY OF COMPLEX C SUBUNIT B CCB3, CHLOROPLASTIC-RELATED"/>
    <property type="match status" value="1"/>
</dbReference>
<evidence type="ECO:0000256" key="1">
    <source>
        <dbReference type="ARBA" id="ARBA00010894"/>
    </source>
</evidence>
<evidence type="ECO:0000256" key="2">
    <source>
        <dbReference type="SAM" id="Phobius"/>
    </source>
</evidence>
<reference evidence="3 4" key="1">
    <citation type="submission" date="2019-03" db="EMBL/GenBank/DDBJ databases">
        <title>Genomic Encyclopedia of Type Strains, Phase IV (KMG-IV): sequencing the most valuable type-strain genomes for metagenomic binning, comparative biology and taxonomic classification.</title>
        <authorList>
            <person name="Goeker M."/>
        </authorList>
    </citation>
    <scope>NUCLEOTIDE SEQUENCE [LARGE SCALE GENOMIC DNA]</scope>
    <source>
        <strain evidence="3 4">DSM 21944</strain>
    </source>
</reference>
<dbReference type="RefSeq" id="WP_123520585.1">
    <property type="nucleotide sequence ID" value="NZ_JBHLWF010000087.1"/>
</dbReference>
<sequence>MSYLGNAGQLVVSAIFTLAMVVFLLRVMLQASGANFYNPICQLLHKATQPVIGPLRRVIPPLGRVELAGVLVVWLIAVLKIYATVALVGATLPFAAAAVAALADVISMLLWIWFWTLLIGVILSWVPVDNRNPAVPLIYQITEPLLAPIRRLVPPMGGLDLSAMLALLLVQVLRILIVQPLFDLAARLLGGA</sequence>
<keyword evidence="2" id="KW-0472">Membrane</keyword>
<accession>A0A4S3KYP3</accession>
<comment type="caution">
    <text evidence="3">The sequence shown here is derived from an EMBL/GenBank/DDBJ whole genome shotgun (WGS) entry which is preliminary data.</text>
</comment>
<name>A0A4S3KYP3_9GAMM</name>
<dbReference type="AlphaFoldDB" id="A0A4S3KYP3"/>
<protein>
    <submittedName>
        <fullName evidence="3">YggT family protein</fullName>
    </submittedName>
</protein>